<organism evidence="2 3">
    <name type="scientific">Saccharopolyspora griseoalba</name>
    <dbReference type="NCBI Taxonomy" id="1431848"/>
    <lineage>
        <taxon>Bacteria</taxon>
        <taxon>Bacillati</taxon>
        <taxon>Actinomycetota</taxon>
        <taxon>Actinomycetes</taxon>
        <taxon>Pseudonocardiales</taxon>
        <taxon>Pseudonocardiaceae</taxon>
        <taxon>Saccharopolyspora</taxon>
    </lineage>
</organism>
<proteinExistence type="predicted"/>
<protein>
    <submittedName>
        <fullName evidence="2">Uncharacterized protein</fullName>
    </submittedName>
</protein>
<keyword evidence="1" id="KW-1133">Transmembrane helix</keyword>
<dbReference type="Proteomes" id="UP001596504">
    <property type="component" value="Unassembled WGS sequence"/>
</dbReference>
<feature type="transmembrane region" description="Helical" evidence="1">
    <location>
        <begin position="12"/>
        <end position="35"/>
    </location>
</feature>
<accession>A0ABW2LK86</accession>
<name>A0ABW2LK86_9PSEU</name>
<keyword evidence="1" id="KW-0472">Membrane</keyword>
<reference evidence="3" key="1">
    <citation type="journal article" date="2019" name="Int. J. Syst. Evol. Microbiol.">
        <title>The Global Catalogue of Microorganisms (GCM) 10K type strain sequencing project: providing services to taxonomists for standard genome sequencing and annotation.</title>
        <authorList>
            <consortium name="The Broad Institute Genomics Platform"/>
            <consortium name="The Broad Institute Genome Sequencing Center for Infectious Disease"/>
            <person name="Wu L."/>
            <person name="Ma J."/>
        </authorList>
    </citation>
    <scope>NUCLEOTIDE SEQUENCE [LARGE SCALE GENOMIC DNA]</scope>
    <source>
        <strain evidence="3">WLHS5</strain>
    </source>
</reference>
<keyword evidence="1" id="KW-0812">Transmembrane</keyword>
<sequence>MLLMELEVGRWARFTACVVFLLAELLILVPVAVIAERKERRSCGELPERSAKTE</sequence>
<dbReference type="RefSeq" id="WP_380667500.1">
    <property type="nucleotide sequence ID" value="NZ_JBHTCJ010000005.1"/>
</dbReference>
<dbReference type="EMBL" id="JBHTCJ010000005">
    <property type="protein sequence ID" value="MFC7342025.1"/>
    <property type="molecule type" value="Genomic_DNA"/>
</dbReference>
<keyword evidence="3" id="KW-1185">Reference proteome</keyword>
<evidence type="ECO:0000313" key="3">
    <source>
        <dbReference type="Proteomes" id="UP001596504"/>
    </source>
</evidence>
<comment type="caution">
    <text evidence="2">The sequence shown here is derived from an EMBL/GenBank/DDBJ whole genome shotgun (WGS) entry which is preliminary data.</text>
</comment>
<evidence type="ECO:0000256" key="1">
    <source>
        <dbReference type="SAM" id="Phobius"/>
    </source>
</evidence>
<gene>
    <name evidence="2" type="ORF">ACFQRI_11435</name>
</gene>
<evidence type="ECO:0000313" key="2">
    <source>
        <dbReference type="EMBL" id="MFC7342025.1"/>
    </source>
</evidence>